<organism evidence="1 2">
    <name type="scientific">Portunus trituberculatus</name>
    <name type="common">Swimming crab</name>
    <name type="synonym">Neptunus trituberculatus</name>
    <dbReference type="NCBI Taxonomy" id="210409"/>
    <lineage>
        <taxon>Eukaryota</taxon>
        <taxon>Metazoa</taxon>
        <taxon>Ecdysozoa</taxon>
        <taxon>Arthropoda</taxon>
        <taxon>Crustacea</taxon>
        <taxon>Multicrustacea</taxon>
        <taxon>Malacostraca</taxon>
        <taxon>Eumalacostraca</taxon>
        <taxon>Eucarida</taxon>
        <taxon>Decapoda</taxon>
        <taxon>Pleocyemata</taxon>
        <taxon>Brachyura</taxon>
        <taxon>Eubrachyura</taxon>
        <taxon>Portunoidea</taxon>
        <taxon>Portunidae</taxon>
        <taxon>Portuninae</taxon>
        <taxon>Portunus</taxon>
    </lineage>
</organism>
<keyword evidence="2" id="KW-1185">Reference proteome</keyword>
<accession>A0A5B7DGY3</accession>
<dbReference type="Proteomes" id="UP000324222">
    <property type="component" value="Unassembled WGS sequence"/>
</dbReference>
<comment type="caution">
    <text evidence="1">The sequence shown here is derived from an EMBL/GenBank/DDBJ whole genome shotgun (WGS) entry which is preliminary data.</text>
</comment>
<reference evidence="1 2" key="1">
    <citation type="submission" date="2019-05" db="EMBL/GenBank/DDBJ databases">
        <title>Another draft genome of Portunus trituberculatus and its Hox gene families provides insights of decapod evolution.</title>
        <authorList>
            <person name="Jeong J.-H."/>
            <person name="Song I."/>
            <person name="Kim S."/>
            <person name="Choi T."/>
            <person name="Kim D."/>
            <person name="Ryu S."/>
            <person name="Kim W."/>
        </authorList>
    </citation>
    <scope>NUCLEOTIDE SEQUENCE [LARGE SCALE GENOMIC DNA]</scope>
    <source>
        <tissue evidence="1">Muscle</tissue>
    </source>
</reference>
<evidence type="ECO:0000313" key="2">
    <source>
        <dbReference type="Proteomes" id="UP000324222"/>
    </source>
</evidence>
<dbReference type="AlphaFoldDB" id="A0A5B7DGY3"/>
<gene>
    <name evidence="1" type="ORF">E2C01_013379</name>
</gene>
<dbReference type="EMBL" id="VSRR010000871">
    <property type="protein sequence ID" value="MPC20437.1"/>
    <property type="molecule type" value="Genomic_DNA"/>
</dbReference>
<name>A0A5B7DGY3_PORTR</name>
<sequence length="79" mass="9263">MRKYNSSSRWLKEARVEPGRLRYTRILINSLQEATTNENSYFLKMRESRQAGQTDSSRQCRPFSILCEFHACLSDEALS</sequence>
<evidence type="ECO:0000313" key="1">
    <source>
        <dbReference type="EMBL" id="MPC20437.1"/>
    </source>
</evidence>
<proteinExistence type="predicted"/>
<protein>
    <submittedName>
        <fullName evidence="1">Uncharacterized protein</fullName>
    </submittedName>
</protein>